<dbReference type="OrthoDB" id="10607456at2759"/>
<gene>
    <name evidence="2" type="ORF">AV530_003520</name>
</gene>
<feature type="region of interest" description="Disordered" evidence="1">
    <location>
        <begin position="101"/>
        <end position="121"/>
    </location>
</feature>
<sequence length="121" mass="13869">MSRCSPGKQELHTSLRRHSADHHSKPWVHSKELSSEFNPEWNQQKEAWKLHRQLRKYGRSLIHQANFNGVILASHQCHSGGPSVIQCSFLSIDDQTCSPSAQSQFHQASDYNKRKGSFSTR</sequence>
<reference evidence="2 3" key="1">
    <citation type="submission" date="2016-02" db="EMBL/GenBank/DDBJ databases">
        <title>Band-tailed pigeon sequencing and assembly.</title>
        <authorList>
            <person name="Soares A.E."/>
            <person name="Novak B.J."/>
            <person name="Rice E.S."/>
            <person name="O'Connell B."/>
            <person name="Chang D."/>
            <person name="Weber S."/>
            <person name="Shapiro B."/>
        </authorList>
    </citation>
    <scope>NUCLEOTIDE SEQUENCE [LARGE SCALE GENOMIC DNA]</scope>
    <source>
        <strain evidence="2">BTP2013</strain>
        <tissue evidence="2">Blood</tissue>
    </source>
</reference>
<feature type="compositionally biased region" description="Basic and acidic residues" evidence="1">
    <location>
        <begin position="21"/>
        <end position="33"/>
    </location>
</feature>
<organism evidence="2 3">
    <name type="scientific">Patagioenas fasciata monilis</name>
    <dbReference type="NCBI Taxonomy" id="372326"/>
    <lineage>
        <taxon>Eukaryota</taxon>
        <taxon>Metazoa</taxon>
        <taxon>Chordata</taxon>
        <taxon>Craniata</taxon>
        <taxon>Vertebrata</taxon>
        <taxon>Euteleostomi</taxon>
        <taxon>Archelosauria</taxon>
        <taxon>Archosauria</taxon>
        <taxon>Dinosauria</taxon>
        <taxon>Saurischia</taxon>
        <taxon>Theropoda</taxon>
        <taxon>Coelurosauria</taxon>
        <taxon>Aves</taxon>
        <taxon>Neognathae</taxon>
        <taxon>Neoaves</taxon>
        <taxon>Columbimorphae</taxon>
        <taxon>Columbiformes</taxon>
        <taxon>Columbidae</taxon>
        <taxon>Patagioenas</taxon>
    </lineage>
</organism>
<dbReference type="EMBL" id="LSYS01005108">
    <property type="protein sequence ID" value="OPJ78755.1"/>
    <property type="molecule type" value="Genomic_DNA"/>
</dbReference>
<dbReference type="AlphaFoldDB" id="A0A1V4K319"/>
<protein>
    <submittedName>
        <fullName evidence="2">Uncharacterized protein</fullName>
    </submittedName>
</protein>
<feature type="compositionally biased region" description="Polar residues" evidence="1">
    <location>
        <begin position="101"/>
        <end position="110"/>
    </location>
</feature>
<accession>A0A1V4K319</accession>
<evidence type="ECO:0000313" key="2">
    <source>
        <dbReference type="EMBL" id="OPJ78755.1"/>
    </source>
</evidence>
<feature type="region of interest" description="Disordered" evidence="1">
    <location>
        <begin position="1"/>
        <end position="33"/>
    </location>
</feature>
<evidence type="ECO:0000313" key="3">
    <source>
        <dbReference type="Proteomes" id="UP000190648"/>
    </source>
</evidence>
<proteinExistence type="predicted"/>
<name>A0A1V4K319_PATFA</name>
<keyword evidence="3" id="KW-1185">Reference proteome</keyword>
<comment type="caution">
    <text evidence="2">The sequence shown here is derived from an EMBL/GenBank/DDBJ whole genome shotgun (WGS) entry which is preliminary data.</text>
</comment>
<dbReference type="Proteomes" id="UP000190648">
    <property type="component" value="Unassembled WGS sequence"/>
</dbReference>
<evidence type="ECO:0000256" key="1">
    <source>
        <dbReference type="SAM" id="MobiDB-lite"/>
    </source>
</evidence>